<evidence type="ECO:0000313" key="2">
    <source>
        <dbReference type="EMBL" id="QDH83932.1"/>
    </source>
</evidence>
<dbReference type="EMBL" id="MK962629">
    <property type="protein sequence ID" value="QDH83932.1"/>
    <property type="molecule type" value="Genomic_DNA"/>
</dbReference>
<sequence>MKYQVAYNASLKIVRVQADGDTAGSGFTVLDKFDHPDSDSLGRAGVAHALYSHVQDVMYRKAGIQDMQRLSIEWPAYVAPNFISAGPTSISTPAGTEGTLEVYSDPQVLSKPNYSFIFNGSEEVLKINKVTGKWAAVGPGKGVIRVTHADGQVYVDVPVNVSQAGVIPSTAVAVAPKTATVNVNQTTTLTATKTPANSTDVVEWSSDKENIATVVGGVVTGKAPGTATITARTETGKTDTAAITVTQPVQGVTLAPVNPTVAAGSTVQLTATVTPANASNKAVTYTSATPAVATVNATGLVTGVAAGTSVITVKTTNGAKTATTTVTVTE</sequence>
<evidence type="ECO:0000259" key="1">
    <source>
        <dbReference type="SMART" id="SM00635"/>
    </source>
</evidence>
<dbReference type="Gene3D" id="2.60.40.1080">
    <property type="match status" value="2"/>
</dbReference>
<dbReference type="SUPFAM" id="SSF49373">
    <property type="entry name" value="Invasin/intimin cell-adhesion fragments"/>
    <property type="match status" value="2"/>
</dbReference>
<accession>A0A514CTY3</accession>
<gene>
    <name evidence="2" type="ORF">Axy10_019</name>
</gene>
<dbReference type="Proteomes" id="UP000320802">
    <property type="component" value="Segment"/>
</dbReference>
<evidence type="ECO:0000313" key="3">
    <source>
        <dbReference type="Proteomes" id="UP000320802"/>
    </source>
</evidence>
<dbReference type="InterPro" id="IPR003343">
    <property type="entry name" value="Big_2"/>
</dbReference>
<dbReference type="Pfam" id="PF02368">
    <property type="entry name" value="Big_2"/>
    <property type="match status" value="2"/>
</dbReference>
<name>A0A514CTY3_9CAUD</name>
<keyword evidence="3" id="KW-1185">Reference proteome</keyword>
<organism evidence="2 3">
    <name type="scientific">Achromobacter phage vB_AxyP_19-32_Axy10</name>
    <dbReference type="NCBI Taxonomy" id="2591041"/>
    <lineage>
        <taxon>Viruses</taxon>
        <taxon>Duplodnaviria</taxon>
        <taxon>Heunggongvirae</taxon>
        <taxon>Uroviricota</taxon>
        <taxon>Caudoviricetes</taxon>
        <taxon>Schitoviridae</taxon>
        <taxon>Rothmandenesvirinae</taxon>
        <taxon>Pourcelvirus</taxon>
        <taxon>Pourcelvirus Axy10</taxon>
    </lineage>
</organism>
<feature type="domain" description="BIG2" evidence="1">
    <location>
        <begin position="248"/>
        <end position="325"/>
    </location>
</feature>
<proteinExistence type="predicted"/>
<dbReference type="InterPro" id="IPR008964">
    <property type="entry name" value="Invasin/intimin_cell_adhesion"/>
</dbReference>
<dbReference type="SMART" id="SM00635">
    <property type="entry name" value="BID_2"/>
    <property type="match status" value="2"/>
</dbReference>
<feature type="domain" description="BIG2" evidence="1">
    <location>
        <begin position="168"/>
        <end position="243"/>
    </location>
</feature>
<reference evidence="2 3" key="1">
    <citation type="submission" date="2019-05" db="EMBL/GenBank/DDBJ databases">
        <title>Complete genome sequence of sixteen phages from Abidjan, cote d'Ivoire, isolated on a single strain of Achromobacter xylosoxidans.</title>
        <authorList>
            <person name="Essoh C."/>
            <person name="Vernadet J.-P."/>
            <person name="Vergnaud G."/>
            <person name="Pourcel C."/>
        </authorList>
    </citation>
    <scope>NUCLEOTIDE SEQUENCE [LARGE SCALE GENOMIC DNA]</scope>
</reference>
<protein>
    <recommendedName>
        <fullName evidence="1">BIG2 domain-containing protein</fullName>
    </recommendedName>
</protein>